<feature type="compositionally biased region" description="Low complexity" evidence="1">
    <location>
        <begin position="640"/>
        <end position="649"/>
    </location>
</feature>
<feature type="compositionally biased region" description="Gly residues" evidence="1">
    <location>
        <begin position="627"/>
        <end position="639"/>
    </location>
</feature>
<organism evidence="4 5">
    <name type="scientific">Caenorhabditis briggsae</name>
    <dbReference type="NCBI Taxonomy" id="6238"/>
    <lineage>
        <taxon>Eukaryota</taxon>
        <taxon>Metazoa</taxon>
        <taxon>Ecdysozoa</taxon>
        <taxon>Nematoda</taxon>
        <taxon>Chromadorea</taxon>
        <taxon>Rhabditida</taxon>
        <taxon>Rhabditina</taxon>
        <taxon>Rhabditomorpha</taxon>
        <taxon>Rhabditoidea</taxon>
        <taxon>Rhabditidae</taxon>
        <taxon>Peloderinae</taxon>
        <taxon>Caenorhabditis</taxon>
    </lineage>
</organism>
<accession>A0AAE8ZUC5</accession>
<protein>
    <recommendedName>
        <fullName evidence="6">Protein CBR-CWP-5</fullName>
    </recommendedName>
</protein>
<dbReference type="AlphaFoldDB" id="A0AAE8ZUC5"/>
<sequence length="748" mass="77396">MRISMLLLFLLAFRAAGATCPCDGITIAGSDQDHCWQIQARTGSTWGEADDSCVAVGGHLGHPSADNYASIIAFGQKESSLPVLTGIVAGNMEIPVVGALCQDNGYYGVIANTTGLIKNTPTTSTTCTYIKSSSDALVFDSCSIDANILCDRPLEKNDYCSIMANCSSTTTMFSSTTSLSSTTGLTSTTSLFSSTTGSSTATGLTTPTEITTAAVTSNISTTSTATQPPVASSSPATGGTSPITTPQTGGSTAVTGTTVTTKGLGGSGGGSGSGTVTTLATNPTTCQCPNNNNGVATTPATTTKPSEGSCSQPSGCLKYQWKIFGMCVDWRAMLALIGIMFGIFLFCCLCHCCMHACMYCSPRKKDQVLLRDPILPNRPIVAPVPLPLPSKKVDYDVEKSDAVILPPPAIQPEPVYITVPEKHESVYGFHTKEIIHVLPEKPATKDVATMTDQIDELPAFLPVPVNAPVMKRKKAVKKPKKMFIPATADPIEEDVAAEIPIDIPDSPGARSVAPLGDVPEPVPMVPLNFSCNPKPIVPEPKPQDGIPPMPRTNQNSPGAPAHQRKPQSDNEEFDPSGLRSPPIPPAGKSNANAPRRMTFSPIADESEEETGARIPSPPREPRASSGGRKGNGENNGSGGLRSNSNSENRPTLKNQRLNEMSSPTPAANAPAKSPVPSSGGASNNPFANIGGGGNSPAFGGEGGSGPHPGDDVGMRAARGKLGGAVRGGGGGGEAPSGWKPWAKGGARR</sequence>
<dbReference type="GO" id="GO:0023041">
    <property type="term" value="P:neuronal signal transduction"/>
    <property type="evidence" value="ECO:0007669"/>
    <property type="project" value="EnsemblMetazoa"/>
</dbReference>
<name>A0AAE8ZUC5_CAEBR</name>
<proteinExistence type="predicted"/>
<evidence type="ECO:0000256" key="2">
    <source>
        <dbReference type="SAM" id="Phobius"/>
    </source>
</evidence>
<feature type="signal peptide" evidence="3">
    <location>
        <begin position="1"/>
        <end position="18"/>
    </location>
</feature>
<keyword evidence="2" id="KW-1133">Transmembrane helix</keyword>
<gene>
    <name evidence="4" type="ORF">L3Y34_013079</name>
</gene>
<dbReference type="GO" id="GO:0097730">
    <property type="term" value="C:non-motile cilium"/>
    <property type="evidence" value="ECO:0007669"/>
    <property type="project" value="EnsemblMetazoa"/>
</dbReference>
<evidence type="ECO:0000256" key="3">
    <source>
        <dbReference type="SAM" id="SignalP"/>
    </source>
</evidence>
<feature type="transmembrane region" description="Helical" evidence="2">
    <location>
        <begin position="332"/>
        <end position="357"/>
    </location>
</feature>
<evidence type="ECO:0008006" key="6">
    <source>
        <dbReference type="Google" id="ProtNLM"/>
    </source>
</evidence>
<dbReference type="GO" id="GO:0034606">
    <property type="term" value="P:response to hermaphrodite contact"/>
    <property type="evidence" value="ECO:0007669"/>
    <property type="project" value="EnsemblMetazoa"/>
</dbReference>
<evidence type="ECO:0000313" key="4">
    <source>
        <dbReference type="EMBL" id="ULT84195.1"/>
    </source>
</evidence>
<feature type="compositionally biased region" description="Gly residues" evidence="1">
    <location>
        <begin position="263"/>
        <end position="273"/>
    </location>
</feature>
<keyword evidence="3" id="KW-0732">Signal</keyword>
<dbReference type="GO" id="GO:0030425">
    <property type="term" value="C:dendrite"/>
    <property type="evidence" value="ECO:0007669"/>
    <property type="project" value="EnsemblMetazoa"/>
</dbReference>
<feature type="region of interest" description="Disordered" evidence="1">
    <location>
        <begin position="533"/>
        <end position="748"/>
    </location>
</feature>
<dbReference type="GO" id="GO:0044297">
    <property type="term" value="C:cell body"/>
    <property type="evidence" value="ECO:0007669"/>
    <property type="project" value="EnsemblMetazoa"/>
</dbReference>
<feature type="compositionally biased region" description="Pro residues" evidence="1">
    <location>
        <begin position="535"/>
        <end position="550"/>
    </location>
</feature>
<feature type="compositionally biased region" description="Polar residues" evidence="1">
    <location>
        <begin position="219"/>
        <end position="247"/>
    </location>
</feature>
<feature type="compositionally biased region" description="Polar residues" evidence="1">
    <location>
        <begin position="675"/>
        <end position="686"/>
    </location>
</feature>
<evidence type="ECO:0000256" key="1">
    <source>
        <dbReference type="SAM" id="MobiDB-lite"/>
    </source>
</evidence>
<feature type="compositionally biased region" description="Gly residues" evidence="1">
    <location>
        <begin position="689"/>
        <end position="706"/>
    </location>
</feature>
<feature type="chain" id="PRO_5042288051" description="Protein CBR-CWP-5" evidence="3">
    <location>
        <begin position="19"/>
        <end position="748"/>
    </location>
</feature>
<feature type="compositionally biased region" description="Gly residues" evidence="1">
    <location>
        <begin position="720"/>
        <end position="734"/>
    </location>
</feature>
<feature type="region of interest" description="Disordered" evidence="1">
    <location>
        <begin position="219"/>
        <end position="274"/>
    </location>
</feature>
<reference evidence="4 5" key="1">
    <citation type="submission" date="2022-05" db="EMBL/GenBank/DDBJ databases">
        <title>Chromosome-level reference genomes for two strains of Caenorhabditis briggsae: an improved platform for comparative genomics.</title>
        <authorList>
            <person name="Stevens L."/>
            <person name="Andersen E.C."/>
        </authorList>
    </citation>
    <scope>NUCLEOTIDE SEQUENCE [LARGE SCALE GENOMIC DNA]</scope>
    <source>
        <strain evidence="4">QX1410_ONT</strain>
        <tissue evidence="4">Whole-organism</tissue>
    </source>
</reference>
<feature type="compositionally biased region" description="Low complexity" evidence="1">
    <location>
        <begin position="248"/>
        <end position="262"/>
    </location>
</feature>
<dbReference type="EMBL" id="CP090896">
    <property type="protein sequence ID" value="ULT84195.1"/>
    <property type="molecule type" value="Genomic_DNA"/>
</dbReference>
<evidence type="ECO:0000313" key="5">
    <source>
        <dbReference type="Proteomes" id="UP000827892"/>
    </source>
</evidence>
<keyword evidence="2" id="KW-0472">Membrane</keyword>
<keyword evidence="2" id="KW-0812">Transmembrane</keyword>
<dbReference type="Proteomes" id="UP000827892">
    <property type="component" value="Chromosome X"/>
</dbReference>
<feature type="compositionally biased region" description="Polar residues" evidence="1">
    <location>
        <begin position="651"/>
        <end position="665"/>
    </location>
</feature>